<reference evidence="2" key="2">
    <citation type="submission" date="2020-11" db="EMBL/GenBank/DDBJ databases">
        <authorList>
            <person name="McCartney M.A."/>
            <person name="Auch B."/>
            <person name="Kono T."/>
            <person name="Mallez S."/>
            <person name="Becker A."/>
            <person name="Gohl D.M."/>
            <person name="Silverstein K.A.T."/>
            <person name="Koren S."/>
            <person name="Bechman K.B."/>
            <person name="Herman A."/>
            <person name="Abrahante J.E."/>
            <person name="Garbe J."/>
        </authorList>
    </citation>
    <scope>NUCLEOTIDE SEQUENCE</scope>
    <source>
        <strain evidence="2">Duluth1</strain>
        <tissue evidence="2">Whole animal</tissue>
    </source>
</reference>
<gene>
    <name evidence="2" type="ORF">DPMN_129398</name>
</gene>
<feature type="region of interest" description="Disordered" evidence="1">
    <location>
        <begin position="15"/>
        <end position="50"/>
    </location>
</feature>
<evidence type="ECO:0000313" key="2">
    <source>
        <dbReference type="EMBL" id="KAH3827461.1"/>
    </source>
</evidence>
<comment type="caution">
    <text evidence="2">The sequence shown here is derived from an EMBL/GenBank/DDBJ whole genome shotgun (WGS) entry which is preliminary data.</text>
</comment>
<proteinExistence type="predicted"/>
<name>A0A9D4H148_DREPO</name>
<evidence type="ECO:0000256" key="1">
    <source>
        <dbReference type="SAM" id="MobiDB-lite"/>
    </source>
</evidence>
<reference evidence="2" key="1">
    <citation type="journal article" date="2019" name="bioRxiv">
        <title>The Genome of the Zebra Mussel, Dreissena polymorpha: A Resource for Invasive Species Research.</title>
        <authorList>
            <person name="McCartney M.A."/>
            <person name="Auch B."/>
            <person name="Kono T."/>
            <person name="Mallez S."/>
            <person name="Zhang Y."/>
            <person name="Obille A."/>
            <person name="Becker A."/>
            <person name="Abrahante J.E."/>
            <person name="Garbe J."/>
            <person name="Badalamenti J.P."/>
            <person name="Herman A."/>
            <person name="Mangelson H."/>
            <person name="Liachko I."/>
            <person name="Sullivan S."/>
            <person name="Sone E.D."/>
            <person name="Koren S."/>
            <person name="Silverstein K.A.T."/>
            <person name="Beckman K.B."/>
            <person name="Gohl D.M."/>
        </authorList>
    </citation>
    <scope>NUCLEOTIDE SEQUENCE</scope>
    <source>
        <strain evidence="2">Duluth1</strain>
        <tissue evidence="2">Whole animal</tissue>
    </source>
</reference>
<sequence length="50" mass="5448">MDRDCWSSVSITTNASRMPSSSLNRSSKGCIPDLAEAPTRPCSHQTLHSQ</sequence>
<keyword evidence="3" id="KW-1185">Reference proteome</keyword>
<dbReference type="Proteomes" id="UP000828390">
    <property type="component" value="Unassembled WGS sequence"/>
</dbReference>
<feature type="compositionally biased region" description="Low complexity" evidence="1">
    <location>
        <begin position="16"/>
        <end position="27"/>
    </location>
</feature>
<protein>
    <submittedName>
        <fullName evidence="2">Uncharacterized protein</fullName>
    </submittedName>
</protein>
<dbReference type="EMBL" id="JAIWYP010000005">
    <property type="protein sequence ID" value="KAH3827461.1"/>
    <property type="molecule type" value="Genomic_DNA"/>
</dbReference>
<organism evidence="2 3">
    <name type="scientific">Dreissena polymorpha</name>
    <name type="common">Zebra mussel</name>
    <name type="synonym">Mytilus polymorpha</name>
    <dbReference type="NCBI Taxonomy" id="45954"/>
    <lineage>
        <taxon>Eukaryota</taxon>
        <taxon>Metazoa</taxon>
        <taxon>Spiralia</taxon>
        <taxon>Lophotrochozoa</taxon>
        <taxon>Mollusca</taxon>
        <taxon>Bivalvia</taxon>
        <taxon>Autobranchia</taxon>
        <taxon>Heteroconchia</taxon>
        <taxon>Euheterodonta</taxon>
        <taxon>Imparidentia</taxon>
        <taxon>Neoheterodontei</taxon>
        <taxon>Myida</taxon>
        <taxon>Dreissenoidea</taxon>
        <taxon>Dreissenidae</taxon>
        <taxon>Dreissena</taxon>
    </lineage>
</organism>
<accession>A0A9D4H148</accession>
<evidence type="ECO:0000313" key="3">
    <source>
        <dbReference type="Proteomes" id="UP000828390"/>
    </source>
</evidence>
<dbReference type="AlphaFoldDB" id="A0A9D4H148"/>